<dbReference type="AlphaFoldDB" id="A0A484N8H9"/>
<protein>
    <recommendedName>
        <fullName evidence="2">DUF7769 domain-containing protein</fullName>
    </recommendedName>
</protein>
<reference evidence="3 4" key="1">
    <citation type="submission" date="2018-04" db="EMBL/GenBank/DDBJ databases">
        <authorList>
            <person name="Vogel A."/>
        </authorList>
    </citation>
    <scope>NUCLEOTIDE SEQUENCE [LARGE SCALE GENOMIC DNA]</scope>
</reference>
<evidence type="ECO:0000259" key="2">
    <source>
        <dbReference type="Pfam" id="PF24964"/>
    </source>
</evidence>
<evidence type="ECO:0000313" key="3">
    <source>
        <dbReference type="EMBL" id="VFQ96806.1"/>
    </source>
</evidence>
<dbReference type="Pfam" id="PF24964">
    <property type="entry name" value="DUF7769"/>
    <property type="match status" value="1"/>
</dbReference>
<dbReference type="EMBL" id="OOIL02006271">
    <property type="protein sequence ID" value="VFQ96806.1"/>
    <property type="molecule type" value="Genomic_DNA"/>
</dbReference>
<feature type="compositionally biased region" description="Low complexity" evidence="1">
    <location>
        <begin position="1"/>
        <end position="19"/>
    </location>
</feature>
<dbReference type="GO" id="GO:0003676">
    <property type="term" value="F:nucleic acid binding"/>
    <property type="evidence" value="ECO:0007669"/>
    <property type="project" value="InterPro"/>
</dbReference>
<evidence type="ECO:0000256" key="1">
    <source>
        <dbReference type="SAM" id="MobiDB-lite"/>
    </source>
</evidence>
<feature type="domain" description="DUF7769" evidence="2">
    <location>
        <begin position="54"/>
        <end position="106"/>
    </location>
</feature>
<dbReference type="PANTHER" id="PTHR47169">
    <property type="entry name" value="OS01G0541250 PROTEIN"/>
    <property type="match status" value="1"/>
</dbReference>
<dbReference type="PANTHER" id="PTHR47169:SF2">
    <property type="entry name" value="OS01G0541250 PROTEIN"/>
    <property type="match status" value="1"/>
</dbReference>
<feature type="region of interest" description="Disordered" evidence="1">
    <location>
        <begin position="1"/>
        <end position="55"/>
    </location>
</feature>
<gene>
    <name evidence="3" type="ORF">CCAM_LOCUS38582</name>
</gene>
<accession>A0A484N8H9</accession>
<organism evidence="3 4">
    <name type="scientific">Cuscuta campestris</name>
    <dbReference type="NCBI Taxonomy" id="132261"/>
    <lineage>
        <taxon>Eukaryota</taxon>
        <taxon>Viridiplantae</taxon>
        <taxon>Streptophyta</taxon>
        <taxon>Embryophyta</taxon>
        <taxon>Tracheophyta</taxon>
        <taxon>Spermatophyta</taxon>
        <taxon>Magnoliopsida</taxon>
        <taxon>eudicotyledons</taxon>
        <taxon>Gunneridae</taxon>
        <taxon>Pentapetalae</taxon>
        <taxon>asterids</taxon>
        <taxon>lamiids</taxon>
        <taxon>Solanales</taxon>
        <taxon>Convolvulaceae</taxon>
        <taxon>Cuscuteae</taxon>
        <taxon>Cuscuta</taxon>
        <taxon>Cuscuta subgen. Grammica</taxon>
        <taxon>Cuscuta sect. Cleistogrammica</taxon>
    </lineage>
</organism>
<dbReference type="Gene3D" id="3.30.420.10">
    <property type="entry name" value="Ribonuclease H-like superfamily/Ribonuclease H"/>
    <property type="match status" value="1"/>
</dbReference>
<name>A0A484N8H9_9ASTE</name>
<proteinExistence type="predicted"/>
<dbReference type="OrthoDB" id="155387at2759"/>
<dbReference type="InterPro" id="IPR036397">
    <property type="entry name" value="RNaseH_sf"/>
</dbReference>
<dbReference type="InterPro" id="IPR056671">
    <property type="entry name" value="DUF7769"/>
</dbReference>
<keyword evidence="4" id="KW-1185">Reference proteome</keyword>
<sequence>MSSPPSSPSLSSFSSASASTDLPPLVQVPLFNLDSPASEDEGSSSRKNGCEERNGKRKRVIEKLLQFCKNGKLQRGCIQEVAAEFNISRKTVGSLWSIAKTQMQAGLPVNVICKWKGNSGPIMGTVDIQKMLVVPFHKRKNIRALAYAMDVSKSTVQRWLKCKKIRRHSNAIKPFLCEKGKLKILKYCLEHIVAPSIPMNPTFHHFYDYIHIDEKWFNITKEKTTFYALPDEPDPYRTAQSKSHIPKIMFLAAVSRPRFGNDGAVVWDGKIGIFPFTYEAQAKRSSKNRPAGTLEVKATTSINRDEIKKMLLEKLLPAIKEKWPGPTRDVIIQQDNAKPHVDVNDTDFVQAAQEGNWNIKLQFQPPNSPDLNVLDLGYFRSFDTIQDQAAPRKLEELINAVTKSFEDLTPEKLNNVFLTCQSVMGEVLKHKGGNNFKIPHIGKSSLARLGRLPDNIGVTAQVYQEDKTFLEEHL</sequence>
<dbReference type="Proteomes" id="UP000595140">
    <property type="component" value="Unassembled WGS sequence"/>
</dbReference>
<evidence type="ECO:0000313" key="4">
    <source>
        <dbReference type="Proteomes" id="UP000595140"/>
    </source>
</evidence>